<evidence type="ECO:0000259" key="13">
    <source>
        <dbReference type="PROSITE" id="PS50805"/>
    </source>
</evidence>
<feature type="domain" description="C2H2-type" evidence="12">
    <location>
        <begin position="308"/>
        <end position="335"/>
    </location>
</feature>
<dbReference type="PROSITE" id="PS50805">
    <property type="entry name" value="KRAB"/>
    <property type="match status" value="1"/>
</dbReference>
<feature type="domain" description="KRAB" evidence="13">
    <location>
        <begin position="12"/>
        <end position="83"/>
    </location>
</feature>
<evidence type="ECO:0000256" key="5">
    <source>
        <dbReference type="ARBA" id="ARBA00022833"/>
    </source>
</evidence>
<feature type="domain" description="C2H2-type" evidence="12">
    <location>
        <begin position="116"/>
        <end position="143"/>
    </location>
</feature>
<organism evidence="14 15">
    <name type="scientific">Sciurus vulgaris</name>
    <name type="common">Eurasian red squirrel</name>
    <dbReference type="NCBI Taxonomy" id="55149"/>
    <lineage>
        <taxon>Eukaryota</taxon>
        <taxon>Metazoa</taxon>
        <taxon>Chordata</taxon>
        <taxon>Craniata</taxon>
        <taxon>Vertebrata</taxon>
        <taxon>Euteleostomi</taxon>
        <taxon>Mammalia</taxon>
        <taxon>Eutheria</taxon>
        <taxon>Euarchontoglires</taxon>
        <taxon>Glires</taxon>
        <taxon>Rodentia</taxon>
        <taxon>Sciuromorpha</taxon>
        <taxon>Sciuridae</taxon>
        <taxon>Sciurinae</taxon>
        <taxon>Sciurini</taxon>
        <taxon>Sciurus</taxon>
    </lineage>
</organism>
<keyword evidence="7" id="KW-0238">DNA-binding</keyword>
<keyword evidence="9" id="KW-0539">Nucleus</keyword>
<reference evidence="14" key="2">
    <citation type="submission" date="2025-09" db="UniProtKB">
        <authorList>
            <consortium name="Ensembl"/>
        </authorList>
    </citation>
    <scope>IDENTIFICATION</scope>
</reference>
<dbReference type="SMART" id="SM00349">
    <property type="entry name" value="KRAB"/>
    <property type="match status" value="1"/>
</dbReference>
<dbReference type="Pfam" id="PF00096">
    <property type="entry name" value="zf-C2H2"/>
    <property type="match status" value="4"/>
</dbReference>
<dbReference type="InterPro" id="IPR036051">
    <property type="entry name" value="KRAB_dom_sf"/>
</dbReference>
<dbReference type="SUPFAM" id="SSF109640">
    <property type="entry name" value="KRAB domain (Kruppel-associated box)"/>
    <property type="match status" value="1"/>
</dbReference>
<evidence type="ECO:0000256" key="1">
    <source>
        <dbReference type="ARBA" id="ARBA00004123"/>
    </source>
</evidence>
<dbReference type="Ensembl" id="ENSSVLT00005004002.1">
    <property type="protein sequence ID" value="ENSSVLP00005003637.1"/>
    <property type="gene ID" value="ENSSVLG00005002906.1"/>
</dbReference>
<keyword evidence="6" id="KW-0805">Transcription regulation</keyword>
<evidence type="ECO:0000256" key="9">
    <source>
        <dbReference type="ARBA" id="ARBA00023242"/>
    </source>
</evidence>
<reference evidence="14" key="1">
    <citation type="submission" date="2025-08" db="UniProtKB">
        <authorList>
            <consortium name="Ensembl"/>
        </authorList>
    </citation>
    <scope>IDENTIFICATION</scope>
</reference>
<keyword evidence="15" id="KW-1185">Reference proteome</keyword>
<name>A0A8D2APD8_SCIVU</name>
<dbReference type="OrthoDB" id="6155966at2759"/>
<keyword evidence="5" id="KW-0862">Zinc</keyword>
<feature type="domain" description="C2H2-type" evidence="12">
    <location>
        <begin position="172"/>
        <end position="199"/>
    </location>
</feature>
<dbReference type="Gene3D" id="6.10.140.140">
    <property type="match status" value="1"/>
</dbReference>
<dbReference type="GO" id="GO:0141068">
    <property type="term" value="P:autosome genomic imprinting"/>
    <property type="evidence" value="ECO:0007669"/>
    <property type="project" value="Ensembl"/>
</dbReference>
<dbReference type="Proteomes" id="UP000694564">
    <property type="component" value="Chromosome 5"/>
</dbReference>
<sequence length="467" mass="54112">KIWKKESSKEKMPFEDVAVNFTQQEWECLDASQRALYQGVMSETFKNLESVKEELQEPGQNLRDEGTSDEKESPRSGRTSVFQTSQAGPPFLCHACSRCFSKSHNHQFVHNPKQTNICSQCGKLFWSPKALSYHRRKHHGERPFCCSLCDKTYCDASGLSRHRRVRLGYRPHSCPECGKCFRDKSELKRHQKLHQNQEPVAGNQEHIARVPGTAGFREPIVRRQRSIQGLVNQAPVTRTQEPIFRNESPVTRTQARDSRSSCLNTRFSSSLVQPSRLKVFSCPHCPLTFSKKAYLASHQKVHLTEQLTSCFHCGKSFSSSFWLAKHQQTHWKQKIYRCPICDLCFGEKEDLLNHWRRYKGKEQCLGSPHKCWVILGQRLGFYAMLQHRCPLMEKRDPPCFSQRGLPSEGQRRRKTCKANNGKGWKELRKGRKKVDDRREINSIWNSEYSWKCGLECLRSKVASECAT</sequence>
<dbReference type="FunFam" id="3.30.160.60:FF:000965">
    <property type="entry name" value="Neurotrophin receptor-interacting factor homolog"/>
    <property type="match status" value="1"/>
</dbReference>
<evidence type="ECO:0000256" key="4">
    <source>
        <dbReference type="ARBA" id="ARBA00022771"/>
    </source>
</evidence>
<dbReference type="SUPFAM" id="SSF57667">
    <property type="entry name" value="beta-beta-alpha zinc fingers"/>
    <property type="match status" value="4"/>
</dbReference>
<dbReference type="Pfam" id="PF13894">
    <property type="entry name" value="zf-C2H2_4"/>
    <property type="match status" value="1"/>
</dbReference>
<feature type="region of interest" description="Disordered" evidence="11">
    <location>
        <begin position="51"/>
        <end position="83"/>
    </location>
</feature>
<gene>
    <name evidence="14" type="primary">ZFP57</name>
</gene>
<evidence type="ECO:0000259" key="12">
    <source>
        <dbReference type="PROSITE" id="PS50157"/>
    </source>
</evidence>
<dbReference type="PROSITE" id="PS50157">
    <property type="entry name" value="ZINC_FINGER_C2H2_2"/>
    <property type="match status" value="6"/>
</dbReference>
<evidence type="ECO:0000256" key="11">
    <source>
        <dbReference type="SAM" id="MobiDB-lite"/>
    </source>
</evidence>
<evidence type="ECO:0000256" key="7">
    <source>
        <dbReference type="ARBA" id="ARBA00023125"/>
    </source>
</evidence>
<keyword evidence="4 10" id="KW-0863">Zinc-finger</keyword>
<dbReference type="GO" id="GO:0003682">
    <property type="term" value="F:chromatin binding"/>
    <property type="evidence" value="ECO:0007669"/>
    <property type="project" value="Ensembl"/>
</dbReference>
<evidence type="ECO:0000256" key="3">
    <source>
        <dbReference type="ARBA" id="ARBA00022737"/>
    </source>
</evidence>
<dbReference type="GO" id="GO:0000981">
    <property type="term" value="F:DNA-binding transcription factor activity, RNA polymerase II-specific"/>
    <property type="evidence" value="ECO:0007669"/>
    <property type="project" value="TreeGrafter"/>
</dbReference>
<dbReference type="Pfam" id="PF01352">
    <property type="entry name" value="KRAB"/>
    <property type="match status" value="1"/>
</dbReference>
<evidence type="ECO:0000256" key="10">
    <source>
        <dbReference type="PROSITE-ProRule" id="PRU00042"/>
    </source>
</evidence>
<dbReference type="AlphaFoldDB" id="A0A8D2APD8"/>
<dbReference type="CDD" id="cd07765">
    <property type="entry name" value="KRAB_A-box"/>
    <property type="match status" value="1"/>
</dbReference>
<proteinExistence type="predicted"/>
<evidence type="ECO:0000313" key="14">
    <source>
        <dbReference type="Ensembl" id="ENSSVLP00005003637.1"/>
    </source>
</evidence>
<dbReference type="FunFam" id="3.30.160.60:FF:000202">
    <property type="entry name" value="Zinc finger protein 574"/>
    <property type="match status" value="1"/>
</dbReference>
<comment type="subcellular location">
    <subcellularLocation>
        <location evidence="1">Nucleus</location>
    </subcellularLocation>
</comment>
<evidence type="ECO:0000256" key="6">
    <source>
        <dbReference type="ARBA" id="ARBA00023015"/>
    </source>
</evidence>
<feature type="compositionally biased region" description="Basic and acidic residues" evidence="11">
    <location>
        <begin position="62"/>
        <end position="75"/>
    </location>
</feature>
<feature type="domain" description="C2H2-type" evidence="12">
    <location>
        <begin position="336"/>
        <end position="363"/>
    </location>
</feature>
<dbReference type="GeneTree" id="ENSGT00390000002599"/>
<evidence type="ECO:0000256" key="8">
    <source>
        <dbReference type="ARBA" id="ARBA00023163"/>
    </source>
</evidence>
<dbReference type="PROSITE" id="PS00028">
    <property type="entry name" value="ZINC_FINGER_C2H2_1"/>
    <property type="match status" value="4"/>
</dbReference>
<dbReference type="InterPro" id="IPR036236">
    <property type="entry name" value="Znf_C2H2_sf"/>
</dbReference>
<dbReference type="PANTHER" id="PTHR24381">
    <property type="entry name" value="ZINC FINGER PROTEIN"/>
    <property type="match status" value="1"/>
</dbReference>
<feature type="domain" description="C2H2-type" evidence="12">
    <location>
        <begin position="280"/>
        <end position="307"/>
    </location>
</feature>
<dbReference type="InterPro" id="IPR001909">
    <property type="entry name" value="KRAB"/>
</dbReference>
<protein>
    <submittedName>
        <fullName evidence="14">ZFP57 zinc finger protein</fullName>
    </submittedName>
</protein>
<dbReference type="PANTHER" id="PTHR24381:SF447">
    <property type="entry name" value="ZINC FINGER PROTEIN OZF-LIKE"/>
    <property type="match status" value="1"/>
</dbReference>
<dbReference type="InterPro" id="IPR013087">
    <property type="entry name" value="Znf_C2H2_type"/>
</dbReference>
<dbReference type="GO" id="GO:0005634">
    <property type="term" value="C:nucleus"/>
    <property type="evidence" value="ECO:0007669"/>
    <property type="project" value="UniProtKB-SubCell"/>
</dbReference>
<dbReference type="Gene3D" id="3.30.160.60">
    <property type="entry name" value="Classic Zinc Finger"/>
    <property type="match status" value="5"/>
</dbReference>
<keyword evidence="3" id="KW-0677">Repeat</keyword>
<evidence type="ECO:0000313" key="15">
    <source>
        <dbReference type="Proteomes" id="UP000694564"/>
    </source>
</evidence>
<dbReference type="GO" id="GO:0000977">
    <property type="term" value="F:RNA polymerase II transcription regulatory region sequence-specific DNA binding"/>
    <property type="evidence" value="ECO:0007669"/>
    <property type="project" value="TreeGrafter"/>
</dbReference>
<evidence type="ECO:0000256" key="2">
    <source>
        <dbReference type="ARBA" id="ARBA00022723"/>
    </source>
</evidence>
<keyword evidence="2" id="KW-0479">Metal-binding</keyword>
<accession>A0A8D2APD8</accession>
<feature type="domain" description="C2H2-type" evidence="12">
    <location>
        <begin position="144"/>
        <end position="171"/>
    </location>
</feature>
<keyword evidence="8" id="KW-0804">Transcription</keyword>
<dbReference type="SMART" id="SM00355">
    <property type="entry name" value="ZnF_C2H2"/>
    <property type="match status" value="6"/>
</dbReference>
<dbReference type="GO" id="GO:0008270">
    <property type="term" value="F:zinc ion binding"/>
    <property type="evidence" value="ECO:0007669"/>
    <property type="project" value="UniProtKB-KW"/>
</dbReference>